<dbReference type="EMBL" id="LWDG02000936">
    <property type="protein sequence ID" value="KAE8261696.1"/>
    <property type="molecule type" value="Genomic_DNA"/>
</dbReference>
<reference evidence="2" key="2">
    <citation type="journal article" date="2019" name="IMA Fungus">
        <title>Genome sequencing and comparison of five Tilletia species to identify candidate genes for the detection of regulated species infecting wheat.</title>
        <authorList>
            <person name="Nguyen H.D.T."/>
            <person name="Sultana T."/>
            <person name="Kesanakurti P."/>
            <person name="Hambleton S."/>
        </authorList>
    </citation>
    <scope>NUCLEOTIDE SEQUENCE</scope>
    <source>
        <strain evidence="2">DAOMC 236422</strain>
    </source>
</reference>
<evidence type="ECO:0000313" key="3">
    <source>
        <dbReference type="Proteomes" id="UP000078113"/>
    </source>
</evidence>
<dbReference type="Proteomes" id="UP000078113">
    <property type="component" value="Unassembled WGS sequence"/>
</dbReference>
<evidence type="ECO:0000256" key="1">
    <source>
        <dbReference type="SAM" id="MobiDB-lite"/>
    </source>
</evidence>
<gene>
    <name evidence="2" type="ORF">A4X09_0g7618</name>
</gene>
<organism evidence="2 3">
    <name type="scientific">Tilletia walkeri</name>
    <dbReference type="NCBI Taxonomy" id="117179"/>
    <lineage>
        <taxon>Eukaryota</taxon>
        <taxon>Fungi</taxon>
        <taxon>Dikarya</taxon>
        <taxon>Basidiomycota</taxon>
        <taxon>Ustilaginomycotina</taxon>
        <taxon>Exobasidiomycetes</taxon>
        <taxon>Tilletiales</taxon>
        <taxon>Tilletiaceae</taxon>
        <taxon>Tilletia</taxon>
    </lineage>
</organism>
<sequence>MATPDTAQHVGDTAMDPTTRDSNEPLQRFQQTVLSAHEFNIKMYKYMREVEEAVHDGDANAKIGNKNRALRHEANGSRQQDQDAVSNLISSLQAQLRVGDQDLNDEHAFSSTAKITYLRLHLINLGRTDEAERVEAAAQRCWSELALKNETDLFQRIANTVTVTFIKHTQGEDSNTEDAAMLDSFWTWAKKQSPELRQRLVETLLLEPTDSVDPAILHELLDELARRSHELLTYSGRTKVRVLLAQRWLERAVETLETSNIQPPEPCYRRKGIEELDRLRAVGLQVPSESQERLASTLQKLAGLLAGDHPLSDVAEAIKMGQRSIDAYEALLKQKATDEHRTNVSYALVDQAKRLTDRDEPGDLDRALEIGQRIIVLSKELVEKDPTAGRRTNLVDSLHLQAMRLTDRDGPGDLDEAVNMGQRSIDVFGALLEEKATDERRSNLGTALQNQARRLARMAGRGDLDRAIDLGEQSINLFRALLKKKATDKRREDLGNAFHRQADRLRDRGRPDDLDKAINLGQRSINVFKALLEEKATAERRRDLVRALDYQVAYLDLRGTASDLHNSVEMKKESIDIGQMCITSFETLLEEQATVRRRMDVAAALHYQASRLMERDQPGDLESAIAMGERSITLRKALLEERATDERRKHVGTSLYHQAMRLTTRGGPGDLEKAIEMGQRSIDAYEALLREKATDERRT</sequence>
<dbReference type="Gene3D" id="1.25.40.10">
    <property type="entry name" value="Tetratricopeptide repeat domain"/>
    <property type="match status" value="1"/>
</dbReference>
<protein>
    <submittedName>
        <fullName evidence="2">Uncharacterized protein</fullName>
    </submittedName>
</protein>
<keyword evidence="3" id="KW-1185">Reference proteome</keyword>
<proteinExistence type="predicted"/>
<dbReference type="InterPro" id="IPR011990">
    <property type="entry name" value="TPR-like_helical_dom_sf"/>
</dbReference>
<evidence type="ECO:0000313" key="2">
    <source>
        <dbReference type="EMBL" id="KAE8261696.1"/>
    </source>
</evidence>
<feature type="non-terminal residue" evidence="2">
    <location>
        <position position="1"/>
    </location>
</feature>
<dbReference type="AlphaFoldDB" id="A0A8X7T0U7"/>
<reference evidence="2" key="1">
    <citation type="submission" date="2016-04" db="EMBL/GenBank/DDBJ databases">
        <authorList>
            <person name="Nguyen H.D."/>
            <person name="Samba Siva P."/>
            <person name="Cullis J."/>
            <person name="Levesque C.A."/>
            <person name="Hambleton S."/>
        </authorList>
    </citation>
    <scope>NUCLEOTIDE SEQUENCE</scope>
    <source>
        <strain evidence="2">DAOMC 236422</strain>
    </source>
</reference>
<name>A0A8X7T0U7_9BASI</name>
<comment type="caution">
    <text evidence="2">The sequence shown here is derived from an EMBL/GenBank/DDBJ whole genome shotgun (WGS) entry which is preliminary data.</text>
</comment>
<accession>A0A8X7T0U7</accession>
<feature type="region of interest" description="Disordered" evidence="1">
    <location>
        <begin position="1"/>
        <end position="23"/>
    </location>
</feature>